<proteinExistence type="predicted"/>
<sequence>MISLVAPRRCGHGTEFTWKQPFRQRATTSRSQITSDGVVDAVGEFRRDPQPEQHDVPLHPASSPVETLVPSPEAAGTGISGWRRFAPVDDGLIAKILAFQKKCRPGRPA</sequence>
<reference evidence="2" key="1">
    <citation type="submission" date="2019-01" db="EMBL/GenBank/DDBJ databases">
        <title>Draft genome sequences of three monokaryotic isolates of the white-rot basidiomycete fungus Dichomitus squalens.</title>
        <authorList>
            <consortium name="DOE Joint Genome Institute"/>
            <person name="Lopez S.C."/>
            <person name="Andreopoulos B."/>
            <person name="Pangilinan J."/>
            <person name="Lipzen A."/>
            <person name="Riley R."/>
            <person name="Ahrendt S."/>
            <person name="Ng V."/>
            <person name="Barry K."/>
            <person name="Daum C."/>
            <person name="Grigoriev I.V."/>
            <person name="Hilden K.S."/>
            <person name="Makela M.R."/>
            <person name="de Vries R.P."/>
        </authorList>
    </citation>
    <scope>NUCLEOTIDE SEQUENCE [LARGE SCALE GENOMIC DNA]</scope>
    <source>
        <strain evidence="2">OM18370.1</strain>
    </source>
</reference>
<evidence type="ECO:0000313" key="2">
    <source>
        <dbReference type="EMBL" id="TBU25306.1"/>
    </source>
</evidence>
<dbReference type="EMBL" id="ML143463">
    <property type="protein sequence ID" value="TBU25306.1"/>
    <property type="molecule type" value="Genomic_DNA"/>
</dbReference>
<name>A0A4Q9MHD9_9APHY</name>
<feature type="compositionally biased region" description="Basic and acidic residues" evidence="1">
    <location>
        <begin position="47"/>
        <end position="57"/>
    </location>
</feature>
<organism evidence="2">
    <name type="scientific">Dichomitus squalens</name>
    <dbReference type="NCBI Taxonomy" id="114155"/>
    <lineage>
        <taxon>Eukaryota</taxon>
        <taxon>Fungi</taxon>
        <taxon>Dikarya</taxon>
        <taxon>Basidiomycota</taxon>
        <taxon>Agaricomycotina</taxon>
        <taxon>Agaricomycetes</taxon>
        <taxon>Polyporales</taxon>
        <taxon>Polyporaceae</taxon>
        <taxon>Dichomitus</taxon>
    </lineage>
</organism>
<accession>A0A4Q9MHD9</accession>
<dbReference type="OrthoDB" id="2124139at2759"/>
<feature type="region of interest" description="Disordered" evidence="1">
    <location>
        <begin position="47"/>
        <end position="76"/>
    </location>
</feature>
<dbReference type="AlphaFoldDB" id="A0A4Q9MHD9"/>
<protein>
    <submittedName>
        <fullName evidence="2">Uncharacterized protein</fullName>
    </submittedName>
</protein>
<dbReference type="Proteomes" id="UP000292957">
    <property type="component" value="Unassembled WGS sequence"/>
</dbReference>
<gene>
    <name evidence="2" type="ORF">BD311DRAFT_502934</name>
</gene>
<evidence type="ECO:0000256" key="1">
    <source>
        <dbReference type="SAM" id="MobiDB-lite"/>
    </source>
</evidence>